<dbReference type="Gene3D" id="3.90.550.10">
    <property type="entry name" value="Spore Coat Polysaccharide Biosynthesis Protein SpsA, Chain A"/>
    <property type="match status" value="1"/>
</dbReference>
<gene>
    <name evidence="13" type="ORF">ENT89_02825</name>
    <name evidence="12" type="ORF">ENX77_04485</name>
</gene>
<comment type="similarity">
    <text evidence="1 8">Belongs to the mannose-6-phosphate isomerase type 2 family.</text>
</comment>
<dbReference type="SUPFAM" id="SSF51182">
    <property type="entry name" value="RmlC-like cupins"/>
    <property type="match status" value="1"/>
</dbReference>
<dbReference type="InterPro" id="IPR054566">
    <property type="entry name" value="ManC/GMP-like_b-helix"/>
</dbReference>
<evidence type="ECO:0000256" key="1">
    <source>
        <dbReference type="ARBA" id="ARBA00006115"/>
    </source>
</evidence>
<dbReference type="NCBIfam" id="TIGR01479">
    <property type="entry name" value="GMP_PMI"/>
    <property type="match status" value="1"/>
</dbReference>
<dbReference type="InterPro" id="IPR011051">
    <property type="entry name" value="RmlC_Cupin_sf"/>
</dbReference>
<evidence type="ECO:0000259" key="9">
    <source>
        <dbReference type="Pfam" id="PF00483"/>
    </source>
</evidence>
<dbReference type="InterPro" id="IPR014710">
    <property type="entry name" value="RmlC-like_jellyroll"/>
</dbReference>
<dbReference type="CDD" id="cd02509">
    <property type="entry name" value="GDP-M1P_Guanylyltransferase"/>
    <property type="match status" value="1"/>
</dbReference>
<dbReference type="GO" id="GO:0005525">
    <property type="term" value="F:GTP binding"/>
    <property type="evidence" value="ECO:0007669"/>
    <property type="project" value="UniProtKB-KW"/>
</dbReference>
<evidence type="ECO:0000313" key="12">
    <source>
        <dbReference type="EMBL" id="HGE66366.1"/>
    </source>
</evidence>
<dbReference type="GO" id="GO:0016853">
    <property type="term" value="F:isomerase activity"/>
    <property type="evidence" value="ECO:0007669"/>
    <property type="project" value="UniProtKB-KW"/>
</dbReference>
<keyword evidence="6" id="KW-0342">GTP-binding</keyword>
<dbReference type="Pfam" id="PF22640">
    <property type="entry name" value="ManC_GMP_beta-helix"/>
    <property type="match status" value="1"/>
</dbReference>
<dbReference type="FunFam" id="3.90.550.10:FF:000046">
    <property type="entry name" value="Mannose-1-phosphate guanylyltransferase (GDP)"/>
    <property type="match status" value="1"/>
</dbReference>
<keyword evidence="12" id="KW-0413">Isomerase</keyword>
<dbReference type="AlphaFoldDB" id="A0A7C3YNS1"/>
<comment type="catalytic activity">
    <reaction evidence="7">
        <text>alpha-D-mannose 1-phosphate + GTP + H(+) = GDP-alpha-D-mannose + diphosphate</text>
        <dbReference type="Rhea" id="RHEA:15229"/>
        <dbReference type="ChEBI" id="CHEBI:15378"/>
        <dbReference type="ChEBI" id="CHEBI:33019"/>
        <dbReference type="ChEBI" id="CHEBI:37565"/>
        <dbReference type="ChEBI" id="CHEBI:57527"/>
        <dbReference type="ChEBI" id="CHEBI:58409"/>
        <dbReference type="EC" id="2.7.7.13"/>
    </reaction>
</comment>
<dbReference type="InterPro" id="IPR005835">
    <property type="entry name" value="NTP_transferase_dom"/>
</dbReference>
<keyword evidence="5" id="KW-0547">Nucleotide-binding</keyword>
<protein>
    <recommendedName>
        <fullName evidence="2">mannose-1-phosphate guanylyltransferase</fullName>
        <ecNumber evidence="2">2.7.7.13</ecNumber>
    </recommendedName>
</protein>
<sequence length="447" mass="51249">MKTIILAGGSGTRLWPLSREYCPKQFIKFDETSLFQKAVKRSLIFSKPDEIFIVTNERYKFLTRDQLREIGVDLPEENILIEPEAKNTLPAVCYGVKVIVEKSGNETIAVLPSDHLIEANKSYINAFRNAEKLAENYLVTFGIKPTHPHTGYGYIKPGKKLEYGYLVEAFTEKPDYDTAKKFVNEGYYWNSGIFMFKAEVFFEECMKYQPEILKIFEIEDIKEAYKKLPEISIDYGIMEKTSRAAVVPLNTMWSDVGSFDALYSVSEKDANGNTLKGDCLVLDSKNNLIFSEKLVAAIDLEGIVIVDTRDAVLVCPRKSAQKVRKIVEMLKSRRDKRAEFHRTVYHPWGSLTILEENNFYKIYRRTILPKKKLPLQRHYHRSEHWIVVKGTAKVTVDGKEFLLRNGESTFVPAGKFHQIENPGSIPLEVIEVQIGEYLGEDDVEILS</sequence>
<dbReference type="Gene3D" id="2.60.120.10">
    <property type="entry name" value="Jelly Rolls"/>
    <property type="match status" value="1"/>
</dbReference>
<feature type="domain" description="MannoseP isomerase/GMP-like beta-helix" evidence="11">
    <location>
        <begin position="280"/>
        <end position="330"/>
    </location>
</feature>
<name>A0A7C3YNS1_9EURY</name>
<dbReference type="FunFam" id="2.60.120.10:FF:000032">
    <property type="entry name" value="Mannose-1-phosphate guanylyltransferase/mannose-6-phosphate isomerase"/>
    <property type="match status" value="1"/>
</dbReference>
<keyword evidence="4 12" id="KW-0548">Nucleotidyltransferase</keyword>
<dbReference type="CDD" id="cd02213">
    <property type="entry name" value="cupin_PMI_typeII_C"/>
    <property type="match status" value="1"/>
</dbReference>
<dbReference type="InterPro" id="IPR049577">
    <property type="entry name" value="GMPP_N"/>
</dbReference>
<dbReference type="InterPro" id="IPR029044">
    <property type="entry name" value="Nucleotide-diphossugar_trans"/>
</dbReference>
<evidence type="ECO:0000259" key="11">
    <source>
        <dbReference type="Pfam" id="PF22640"/>
    </source>
</evidence>
<evidence type="ECO:0000256" key="5">
    <source>
        <dbReference type="ARBA" id="ARBA00022741"/>
    </source>
</evidence>
<feature type="domain" description="Nucleotidyl transferase" evidence="9">
    <location>
        <begin position="2"/>
        <end position="270"/>
    </location>
</feature>
<dbReference type="EC" id="2.7.7.13" evidence="2"/>
<organism evidence="12">
    <name type="scientific">Geoglobus ahangari</name>
    <dbReference type="NCBI Taxonomy" id="113653"/>
    <lineage>
        <taxon>Archaea</taxon>
        <taxon>Methanobacteriati</taxon>
        <taxon>Methanobacteriota</taxon>
        <taxon>Archaeoglobi</taxon>
        <taxon>Archaeoglobales</taxon>
        <taxon>Archaeoglobaceae</taxon>
        <taxon>Geoglobus</taxon>
    </lineage>
</organism>
<evidence type="ECO:0000313" key="13">
    <source>
        <dbReference type="EMBL" id="HGU59121.1"/>
    </source>
</evidence>
<evidence type="ECO:0000259" key="10">
    <source>
        <dbReference type="Pfam" id="PF01050"/>
    </source>
</evidence>
<evidence type="ECO:0000256" key="2">
    <source>
        <dbReference type="ARBA" id="ARBA00012387"/>
    </source>
</evidence>
<proteinExistence type="inferred from homology"/>
<dbReference type="PANTHER" id="PTHR46390:SF1">
    <property type="entry name" value="MANNOSE-1-PHOSPHATE GUANYLYLTRANSFERASE"/>
    <property type="match status" value="1"/>
</dbReference>
<dbReference type="PANTHER" id="PTHR46390">
    <property type="entry name" value="MANNOSE-1-PHOSPHATE GUANYLYLTRANSFERASE"/>
    <property type="match status" value="1"/>
</dbReference>
<dbReference type="Pfam" id="PF00483">
    <property type="entry name" value="NTP_transferase"/>
    <property type="match status" value="1"/>
</dbReference>
<evidence type="ECO:0000256" key="4">
    <source>
        <dbReference type="ARBA" id="ARBA00022695"/>
    </source>
</evidence>
<feature type="domain" description="Mannose-6-phosphate isomerase type II C-terminal" evidence="10">
    <location>
        <begin position="335"/>
        <end position="444"/>
    </location>
</feature>
<dbReference type="InterPro" id="IPR001538">
    <property type="entry name" value="Man6P_isomerase-2_C"/>
</dbReference>
<dbReference type="InterPro" id="IPR006375">
    <property type="entry name" value="Man1P_GuaTrfase/Man6P_Isoase"/>
</dbReference>
<dbReference type="EMBL" id="DTPI01000028">
    <property type="protein sequence ID" value="HGE66366.1"/>
    <property type="molecule type" value="Genomic_DNA"/>
</dbReference>
<accession>A0A7C3YNS1</accession>
<dbReference type="EMBL" id="DTAK01000015">
    <property type="protein sequence ID" value="HGU59121.1"/>
    <property type="molecule type" value="Genomic_DNA"/>
</dbReference>
<evidence type="ECO:0000256" key="3">
    <source>
        <dbReference type="ARBA" id="ARBA00022679"/>
    </source>
</evidence>
<evidence type="ECO:0000256" key="6">
    <source>
        <dbReference type="ARBA" id="ARBA00023134"/>
    </source>
</evidence>
<evidence type="ECO:0000256" key="8">
    <source>
        <dbReference type="RuleBase" id="RU004190"/>
    </source>
</evidence>
<reference evidence="12" key="1">
    <citation type="journal article" date="2020" name="mSystems">
        <title>Genome- and Community-Level Interaction Insights into Carbon Utilization and Element Cycling Functions of Hydrothermarchaeota in Hydrothermal Sediment.</title>
        <authorList>
            <person name="Zhou Z."/>
            <person name="Liu Y."/>
            <person name="Xu W."/>
            <person name="Pan J."/>
            <person name="Luo Z.H."/>
            <person name="Li M."/>
        </authorList>
    </citation>
    <scope>NUCLEOTIDE SEQUENCE [LARGE SCALE GENOMIC DNA]</scope>
    <source>
        <strain evidence="13">SpSt-62</strain>
        <strain evidence="12">SpSt-97</strain>
    </source>
</reference>
<dbReference type="SUPFAM" id="SSF53448">
    <property type="entry name" value="Nucleotide-diphospho-sugar transferases"/>
    <property type="match status" value="1"/>
</dbReference>
<keyword evidence="3 12" id="KW-0808">Transferase</keyword>
<dbReference type="InterPro" id="IPR051161">
    <property type="entry name" value="Mannose-6P_isomerase_type2"/>
</dbReference>
<dbReference type="GO" id="GO:0009298">
    <property type="term" value="P:GDP-mannose biosynthetic process"/>
    <property type="evidence" value="ECO:0007669"/>
    <property type="project" value="TreeGrafter"/>
</dbReference>
<evidence type="ECO:0000256" key="7">
    <source>
        <dbReference type="ARBA" id="ARBA00047343"/>
    </source>
</evidence>
<dbReference type="Pfam" id="PF01050">
    <property type="entry name" value="MannoseP_isomer"/>
    <property type="match status" value="1"/>
</dbReference>
<dbReference type="GO" id="GO:0004475">
    <property type="term" value="F:mannose-1-phosphate guanylyltransferase (GTP) activity"/>
    <property type="evidence" value="ECO:0007669"/>
    <property type="project" value="UniProtKB-EC"/>
</dbReference>
<dbReference type="GO" id="GO:0000271">
    <property type="term" value="P:polysaccharide biosynthetic process"/>
    <property type="evidence" value="ECO:0007669"/>
    <property type="project" value="InterPro"/>
</dbReference>
<comment type="caution">
    <text evidence="12">The sequence shown here is derived from an EMBL/GenBank/DDBJ whole genome shotgun (WGS) entry which is preliminary data.</text>
</comment>